<dbReference type="RefSeq" id="WP_106931837.1">
    <property type="nucleotide sequence ID" value="NZ_PYFT01000001.1"/>
</dbReference>
<feature type="transmembrane region" description="Helical" evidence="9">
    <location>
        <begin position="27"/>
        <end position="49"/>
    </location>
</feature>
<comment type="similarity">
    <text evidence="2">Belongs to the cation diffusion facilitator (CDF) transporter (TC 2.A.4) family. SLC30A subfamily.</text>
</comment>
<dbReference type="Pfam" id="PF16916">
    <property type="entry name" value="ZT_dimer"/>
    <property type="match status" value="1"/>
</dbReference>
<dbReference type="PANTHER" id="PTHR11562">
    <property type="entry name" value="CATION EFFLUX PROTEIN/ ZINC TRANSPORTER"/>
    <property type="match status" value="1"/>
</dbReference>
<keyword evidence="13" id="KW-1185">Reference proteome</keyword>
<evidence type="ECO:0000256" key="7">
    <source>
        <dbReference type="ARBA" id="ARBA00023065"/>
    </source>
</evidence>
<feature type="transmembrane region" description="Helical" evidence="9">
    <location>
        <begin position="129"/>
        <end position="150"/>
    </location>
</feature>
<feature type="transmembrane region" description="Helical" evidence="9">
    <location>
        <begin position="99"/>
        <end position="117"/>
    </location>
</feature>
<feature type="transmembrane region" description="Helical" evidence="9">
    <location>
        <begin position="162"/>
        <end position="184"/>
    </location>
</feature>
<dbReference type="Pfam" id="PF01545">
    <property type="entry name" value="Cation_efflux"/>
    <property type="match status" value="1"/>
</dbReference>
<feature type="domain" description="Cation efflux protein transmembrane" evidence="10">
    <location>
        <begin position="30"/>
        <end position="216"/>
    </location>
</feature>
<dbReference type="InterPro" id="IPR027470">
    <property type="entry name" value="Cation_efflux_CTD"/>
</dbReference>
<dbReference type="EMBL" id="PYFT01000001">
    <property type="protein sequence ID" value="PSR55657.1"/>
    <property type="molecule type" value="Genomic_DNA"/>
</dbReference>
<evidence type="ECO:0000256" key="5">
    <source>
        <dbReference type="ARBA" id="ARBA00022906"/>
    </source>
</evidence>
<accession>A0A2T2YJH5</accession>
<protein>
    <submittedName>
        <fullName evidence="12">Cation transporter</fullName>
    </submittedName>
</protein>
<dbReference type="InterPro" id="IPR058533">
    <property type="entry name" value="Cation_efflux_TM"/>
</dbReference>
<evidence type="ECO:0000313" key="12">
    <source>
        <dbReference type="EMBL" id="PSR55657.1"/>
    </source>
</evidence>
<evidence type="ECO:0000256" key="9">
    <source>
        <dbReference type="SAM" id="Phobius"/>
    </source>
</evidence>
<proteinExistence type="inferred from homology"/>
<organism evidence="12 13">
    <name type="scientific">Adhaeribacter arboris</name>
    <dbReference type="NCBI Taxonomy" id="2072846"/>
    <lineage>
        <taxon>Bacteria</taxon>
        <taxon>Pseudomonadati</taxon>
        <taxon>Bacteroidota</taxon>
        <taxon>Cytophagia</taxon>
        <taxon>Cytophagales</taxon>
        <taxon>Hymenobacteraceae</taxon>
        <taxon>Adhaeribacter</taxon>
    </lineage>
</organism>
<sequence length="313" mass="33941">MHSHSHDHHHHSGHSHSHSVPSNLTRAFLLGIGLNVVFVVLEAVTGFWLHSLALLTDAGHNLSDVASLVLALLATRLATKKATDDYTYGFKKSTTLVSLFNAVLLLVAVGAIGWEAFQRLGKPQAVGGQYIALVSGVGILVNAGTALLFLRDKDKDLNVKGAYLHMAADALVSLGVVIAGIIIYYTNWFWIDSVISLVVIGVILWSTWSLLTESLKLSLDGVPTGVNLPAIRQLLANFPGVQNVHDLHIWAMSTTENALTAHLVVQENTSESLLANIREELAHHHQINHATIQIEKVNQQLCHQTCEKVAAKG</sequence>
<dbReference type="GO" id="GO:0005385">
    <property type="term" value="F:zinc ion transmembrane transporter activity"/>
    <property type="evidence" value="ECO:0007669"/>
    <property type="project" value="TreeGrafter"/>
</dbReference>
<dbReference type="Proteomes" id="UP000240357">
    <property type="component" value="Unassembled WGS sequence"/>
</dbReference>
<keyword evidence="5" id="KW-0862">Zinc</keyword>
<keyword evidence="8 9" id="KW-0472">Membrane</keyword>
<dbReference type="Gene3D" id="1.20.1510.10">
    <property type="entry name" value="Cation efflux protein transmembrane domain"/>
    <property type="match status" value="1"/>
</dbReference>
<dbReference type="GO" id="GO:0005886">
    <property type="term" value="C:plasma membrane"/>
    <property type="evidence" value="ECO:0007669"/>
    <property type="project" value="TreeGrafter"/>
</dbReference>
<dbReference type="PANTHER" id="PTHR11562:SF17">
    <property type="entry name" value="RE54080P-RELATED"/>
    <property type="match status" value="1"/>
</dbReference>
<evidence type="ECO:0000259" key="11">
    <source>
        <dbReference type="Pfam" id="PF16916"/>
    </source>
</evidence>
<dbReference type="InterPro" id="IPR050681">
    <property type="entry name" value="CDF/SLC30A"/>
</dbReference>
<keyword evidence="7" id="KW-0406">Ion transport</keyword>
<keyword evidence="5" id="KW-0864">Zinc transport</keyword>
<dbReference type="InterPro" id="IPR027469">
    <property type="entry name" value="Cation_efflux_TMD_sf"/>
</dbReference>
<dbReference type="AlphaFoldDB" id="A0A2T2YJH5"/>
<evidence type="ECO:0000256" key="4">
    <source>
        <dbReference type="ARBA" id="ARBA00022692"/>
    </source>
</evidence>
<feature type="domain" description="Cation efflux protein cytoplasmic" evidence="11">
    <location>
        <begin position="225"/>
        <end position="296"/>
    </location>
</feature>
<evidence type="ECO:0000256" key="6">
    <source>
        <dbReference type="ARBA" id="ARBA00022989"/>
    </source>
</evidence>
<keyword evidence="6 9" id="KW-1133">Transmembrane helix</keyword>
<dbReference type="SUPFAM" id="SSF160240">
    <property type="entry name" value="Cation efflux protein cytoplasmic domain-like"/>
    <property type="match status" value="1"/>
</dbReference>
<gene>
    <name evidence="12" type="ORF">AHMF7605_20175</name>
</gene>
<evidence type="ECO:0000313" key="13">
    <source>
        <dbReference type="Proteomes" id="UP000240357"/>
    </source>
</evidence>
<dbReference type="OrthoDB" id="9809646at2"/>
<dbReference type="NCBIfam" id="TIGR01297">
    <property type="entry name" value="CDF"/>
    <property type="match status" value="1"/>
</dbReference>
<comment type="subcellular location">
    <subcellularLocation>
        <location evidence="1">Membrane</location>
        <topology evidence="1">Multi-pass membrane protein</topology>
    </subcellularLocation>
</comment>
<evidence type="ECO:0000256" key="1">
    <source>
        <dbReference type="ARBA" id="ARBA00004141"/>
    </source>
</evidence>
<evidence type="ECO:0000256" key="3">
    <source>
        <dbReference type="ARBA" id="ARBA00022448"/>
    </source>
</evidence>
<keyword evidence="4 9" id="KW-0812">Transmembrane</keyword>
<dbReference type="InterPro" id="IPR036837">
    <property type="entry name" value="Cation_efflux_CTD_sf"/>
</dbReference>
<keyword evidence="3" id="KW-0813">Transport</keyword>
<evidence type="ECO:0000256" key="2">
    <source>
        <dbReference type="ARBA" id="ARBA00008873"/>
    </source>
</evidence>
<dbReference type="SUPFAM" id="SSF161111">
    <property type="entry name" value="Cation efflux protein transmembrane domain-like"/>
    <property type="match status" value="1"/>
</dbReference>
<feature type="transmembrane region" description="Helical" evidence="9">
    <location>
        <begin position="190"/>
        <end position="211"/>
    </location>
</feature>
<evidence type="ECO:0000259" key="10">
    <source>
        <dbReference type="Pfam" id="PF01545"/>
    </source>
</evidence>
<dbReference type="InterPro" id="IPR002524">
    <property type="entry name" value="Cation_efflux"/>
</dbReference>
<comment type="caution">
    <text evidence="12">The sequence shown here is derived from an EMBL/GenBank/DDBJ whole genome shotgun (WGS) entry which is preliminary data.</text>
</comment>
<evidence type="ECO:0000256" key="8">
    <source>
        <dbReference type="ARBA" id="ARBA00023136"/>
    </source>
</evidence>
<name>A0A2T2YJH5_9BACT</name>
<reference evidence="12 13" key="1">
    <citation type="submission" date="2018-03" db="EMBL/GenBank/DDBJ databases">
        <title>Adhaeribacter sp. HMF7605 Genome sequencing and assembly.</title>
        <authorList>
            <person name="Kang H."/>
            <person name="Kang J."/>
            <person name="Cha I."/>
            <person name="Kim H."/>
            <person name="Joh K."/>
        </authorList>
    </citation>
    <scope>NUCLEOTIDE SEQUENCE [LARGE SCALE GENOMIC DNA]</scope>
    <source>
        <strain evidence="12 13">HMF7605</strain>
    </source>
</reference>